<evidence type="ECO:0000313" key="1">
    <source>
        <dbReference type="EMBL" id="MDC3983317.1"/>
    </source>
</evidence>
<dbReference type="AlphaFoldDB" id="A0A9X4AUJ4"/>
<dbReference type="EMBL" id="JAGTJJ010000013">
    <property type="protein sequence ID" value="MDC3983317.1"/>
    <property type="molecule type" value="Genomic_DNA"/>
</dbReference>
<dbReference type="RefSeq" id="WP_272423568.1">
    <property type="nucleotide sequence ID" value="NZ_JAGTJJ010000013.1"/>
</dbReference>
<name>A0A9X4AUJ4_9BACT</name>
<comment type="caution">
    <text evidence="1">The sequence shown here is derived from an EMBL/GenBank/DDBJ whole genome shotgun (WGS) entry which is preliminary data.</text>
</comment>
<keyword evidence="2" id="KW-1185">Reference proteome</keyword>
<protein>
    <submittedName>
        <fullName evidence="1">Uncharacterized protein</fullName>
    </submittedName>
</protein>
<organism evidence="1 2">
    <name type="scientific">Polyangium jinanense</name>
    <dbReference type="NCBI Taxonomy" id="2829994"/>
    <lineage>
        <taxon>Bacteria</taxon>
        <taxon>Pseudomonadati</taxon>
        <taxon>Myxococcota</taxon>
        <taxon>Polyangia</taxon>
        <taxon>Polyangiales</taxon>
        <taxon>Polyangiaceae</taxon>
        <taxon>Polyangium</taxon>
    </lineage>
</organism>
<evidence type="ECO:0000313" key="2">
    <source>
        <dbReference type="Proteomes" id="UP001151081"/>
    </source>
</evidence>
<proteinExistence type="predicted"/>
<accession>A0A9X4AUJ4</accession>
<dbReference type="Proteomes" id="UP001151081">
    <property type="component" value="Unassembled WGS sequence"/>
</dbReference>
<gene>
    <name evidence="1" type="ORF">KEG57_22590</name>
</gene>
<reference evidence="1 2" key="1">
    <citation type="submission" date="2021-04" db="EMBL/GenBank/DDBJ databases">
        <title>Genome analysis of Polyangium sp.</title>
        <authorList>
            <person name="Li Y."/>
            <person name="Wang J."/>
        </authorList>
    </citation>
    <scope>NUCLEOTIDE SEQUENCE [LARGE SCALE GENOMIC DNA]</scope>
    <source>
        <strain evidence="1 2">SDU14</strain>
    </source>
</reference>
<sequence length="233" mass="23021">MQGAARETPRPRRRAALALVVGSLLSVTAGMLVSACGSDVTGDPSYLLVELAPVESPAKPGAARVVVTKGTAEIAALCVNLAGDNPASFVLKRDAGKPATDRINIEVLSFATLKGQENAGPGKEFACPPTLPPTLGDVQTIDVDFCEGQTRKLVFQVGSVCGCEDADAGPGDDAGDAGESDAGESDGGDVDAGPSCGCAPGFSCGVGLTTTGATCAPSTCCGAKLSSACALGS</sequence>